<keyword evidence="4" id="KW-1185">Reference proteome</keyword>
<name>A0ABR2Z7Y1_9AGAR</name>
<organism evidence="3 4">
    <name type="scientific">Marasmius tenuissimus</name>
    <dbReference type="NCBI Taxonomy" id="585030"/>
    <lineage>
        <taxon>Eukaryota</taxon>
        <taxon>Fungi</taxon>
        <taxon>Dikarya</taxon>
        <taxon>Basidiomycota</taxon>
        <taxon>Agaricomycotina</taxon>
        <taxon>Agaricomycetes</taxon>
        <taxon>Agaricomycetidae</taxon>
        <taxon>Agaricales</taxon>
        <taxon>Marasmiineae</taxon>
        <taxon>Marasmiaceae</taxon>
        <taxon>Marasmius</taxon>
    </lineage>
</organism>
<feature type="region of interest" description="Disordered" evidence="2">
    <location>
        <begin position="1"/>
        <end position="29"/>
    </location>
</feature>
<feature type="region of interest" description="Disordered" evidence="2">
    <location>
        <begin position="342"/>
        <end position="363"/>
    </location>
</feature>
<dbReference type="EMBL" id="JBBXMP010000433">
    <property type="protein sequence ID" value="KAL0057795.1"/>
    <property type="molecule type" value="Genomic_DNA"/>
</dbReference>
<dbReference type="Proteomes" id="UP001437256">
    <property type="component" value="Unassembled WGS sequence"/>
</dbReference>
<evidence type="ECO:0000313" key="4">
    <source>
        <dbReference type="Proteomes" id="UP001437256"/>
    </source>
</evidence>
<dbReference type="SUPFAM" id="SSF52540">
    <property type="entry name" value="P-loop containing nucleoside triphosphate hydrolases"/>
    <property type="match status" value="1"/>
</dbReference>
<dbReference type="CDD" id="cd00882">
    <property type="entry name" value="Ras_like_GTPase"/>
    <property type="match status" value="1"/>
</dbReference>
<reference evidence="3 4" key="1">
    <citation type="submission" date="2024-05" db="EMBL/GenBank/DDBJ databases">
        <title>A draft genome resource for the thread blight pathogen Marasmius tenuissimus strain MS-2.</title>
        <authorList>
            <person name="Yulfo-Soto G.E."/>
            <person name="Baruah I.K."/>
            <person name="Amoako-Attah I."/>
            <person name="Bukari Y."/>
            <person name="Meinhardt L.W."/>
            <person name="Bailey B.A."/>
            <person name="Cohen S.P."/>
        </authorList>
    </citation>
    <scope>NUCLEOTIDE SEQUENCE [LARGE SCALE GENOMIC DNA]</scope>
    <source>
        <strain evidence="3 4">MS-2</strain>
    </source>
</reference>
<evidence type="ECO:0008006" key="5">
    <source>
        <dbReference type="Google" id="ProtNLM"/>
    </source>
</evidence>
<sequence length="417" mass="46222">MAKRRSVSSPVASEQAGGPTQRRKSNKGDHLLVMVMGGAGTEKTTFINNASGGRLVAGSELESCTKGVSPSPPFKVQGGEQVTLYDTPAFNDTCRGSVVVLETVTGFLVELYQLGQRLSGIIFLHRITDVRTTDQSARILNLFIKICGEQQLRNVLIVTTGWGVVAQSVGIACEEELRKTYFEPLLSKGAQIVRHEDNTPAGSYRIVEDFLNSKELGRPKPLQVQVELVDDGMRLSETKVGLEIALGLTEQIERYEQDFRALKERIQDIVPESGQISYKEMENKQQELKVKMKELEKELAKLKDAPAIGLARPRLRARRIRQLLACVLVTFLARDAEVEANSDSKLKTRQGTSTDTASRVPGYMISGDRDAAPRQCQCHRPTAVILQNRNHYGDVFTNSSAERVSRDAFYYGQHIPA</sequence>
<feature type="coiled-coil region" evidence="1">
    <location>
        <begin position="245"/>
        <end position="305"/>
    </location>
</feature>
<protein>
    <recommendedName>
        <fullName evidence="5">G domain-containing protein</fullName>
    </recommendedName>
</protein>
<evidence type="ECO:0000256" key="2">
    <source>
        <dbReference type="SAM" id="MobiDB-lite"/>
    </source>
</evidence>
<gene>
    <name evidence="3" type="ORF">AAF712_015553</name>
</gene>
<evidence type="ECO:0000313" key="3">
    <source>
        <dbReference type="EMBL" id="KAL0057795.1"/>
    </source>
</evidence>
<evidence type="ECO:0000256" key="1">
    <source>
        <dbReference type="SAM" id="Coils"/>
    </source>
</evidence>
<dbReference type="InterPro" id="IPR027417">
    <property type="entry name" value="P-loop_NTPase"/>
</dbReference>
<accession>A0ABR2Z7Y1</accession>
<proteinExistence type="predicted"/>
<dbReference type="Gene3D" id="3.40.50.300">
    <property type="entry name" value="P-loop containing nucleotide triphosphate hydrolases"/>
    <property type="match status" value="1"/>
</dbReference>
<keyword evidence="1" id="KW-0175">Coiled coil</keyword>
<comment type="caution">
    <text evidence="3">The sequence shown here is derived from an EMBL/GenBank/DDBJ whole genome shotgun (WGS) entry which is preliminary data.</text>
</comment>